<evidence type="ECO:0000256" key="4">
    <source>
        <dbReference type="ARBA" id="ARBA00022679"/>
    </source>
</evidence>
<dbReference type="SUPFAM" id="SSF52540">
    <property type="entry name" value="P-loop containing nucleoside triphosphate hydrolases"/>
    <property type="match status" value="1"/>
</dbReference>
<dbReference type="InterPro" id="IPR006001">
    <property type="entry name" value="Therm_gnt_kin"/>
</dbReference>
<comment type="caution">
    <text evidence="10">The sequence shown here is derived from an EMBL/GenBank/DDBJ whole genome shotgun (WGS) entry which is preliminary data.</text>
</comment>
<comment type="similarity">
    <text evidence="2 9">Belongs to the gluconokinase GntK/GntV family.</text>
</comment>
<dbReference type="EC" id="2.7.1.12" evidence="3 9"/>
<dbReference type="InterPro" id="IPR031322">
    <property type="entry name" value="Shikimate/glucono_kinase"/>
</dbReference>
<evidence type="ECO:0000256" key="7">
    <source>
        <dbReference type="ARBA" id="ARBA00022840"/>
    </source>
</evidence>
<dbReference type="PANTHER" id="PTHR43442:SF3">
    <property type="entry name" value="GLUCONOKINASE-RELATED"/>
    <property type="match status" value="1"/>
</dbReference>
<evidence type="ECO:0000256" key="3">
    <source>
        <dbReference type="ARBA" id="ARBA00012054"/>
    </source>
</evidence>
<organism evidence="10 11">
    <name type="scientific">Janthinobacterium lividum</name>
    <dbReference type="NCBI Taxonomy" id="29581"/>
    <lineage>
        <taxon>Bacteria</taxon>
        <taxon>Pseudomonadati</taxon>
        <taxon>Pseudomonadota</taxon>
        <taxon>Betaproteobacteria</taxon>
        <taxon>Burkholderiales</taxon>
        <taxon>Oxalobacteraceae</taxon>
        <taxon>Janthinobacterium</taxon>
    </lineage>
</organism>
<evidence type="ECO:0000256" key="6">
    <source>
        <dbReference type="ARBA" id="ARBA00022777"/>
    </source>
</evidence>
<dbReference type="CDD" id="cd02021">
    <property type="entry name" value="GntK"/>
    <property type="match status" value="1"/>
</dbReference>
<evidence type="ECO:0000256" key="5">
    <source>
        <dbReference type="ARBA" id="ARBA00022741"/>
    </source>
</evidence>
<evidence type="ECO:0000313" key="11">
    <source>
        <dbReference type="Proteomes" id="UP001237592"/>
    </source>
</evidence>
<keyword evidence="7 9" id="KW-0067">ATP-binding</keyword>
<proteinExistence type="inferred from homology"/>
<reference evidence="10 11" key="1">
    <citation type="submission" date="2023-08" db="EMBL/GenBank/DDBJ databases">
        <title>Draft genome sequence of Janthinobacterium lividum.</title>
        <authorList>
            <person name="Chun B.H."/>
            <person name="Lee Y."/>
        </authorList>
    </citation>
    <scope>NUCLEOTIDE SEQUENCE [LARGE SCALE GENOMIC DNA]</scope>
    <source>
        <strain evidence="10 11">AMJK</strain>
    </source>
</reference>
<keyword evidence="5 9" id="KW-0547">Nucleotide-binding</keyword>
<keyword evidence="6 9" id="KW-0418">Kinase</keyword>
<dbReference type="GO" id="GO:0046316">
    <property type="term" value="F:gluconokinase activity"/>
    <property type="evidence" value="ECO:0007669"/>
    <property type="project" value="UniProtKB-EC"/>
</dbReference>
<dbReference type="Proteomes" id="UP001237592">
    <property type="component" value="Unassembled WGS sequence"/>
</dbReference>
<evidence type="ECO:0000256" key="8">
    <source>
        <dbReference type="ARBA" id="ARBA00048090"/>
    </source>
</evidence>
<dbReference type="RefSeq" id="WP_257217198.1">
    <property type="nucleotide sequence ID" value="NZ_JAVFKP010000005.1"/>
</dbReference>
<name>A0ABU0XXU4_9BURK</name>
<evidence type="ECO:0000256" key="2">
    <source>
        <dbReference type="ARBA" id="ARBA00008420"/>
    </source>
</evidence>
<dbReference type="EMBL" id="JAVFKP010000005">
    <property type="protein sequence ID" value="MDQ4628410.1"/>
    <property type="molecule type" value="Genomic_DNA"/>
</dbReference>
<accession>A0ABU0XXU4</accession>
<dbReference type="Pfam" id="PF01202">
    <property type="entry name" value="SKI"/>
    <property type="match status" value="1"/>
</dbReference>
<comment type="catalytic activity">
    <reaction evidence="8 9">
        <text>D-gluconate + ATP = 6-phospho-D-gluconate + ADP + H(+)</text>
        <dbReference type="Rhea" id="RHEA:19433"/>
        <dbReference type="ChEBI" id="CHEBI:15378"/>
        <dbReference type="ChEBI" id="CHEBI:18391"/>
        <dbReference type="ChEBI" id="CHEBI:30616"/>
        <dbReference type="ChEBI" id="CHEBI:58759"/>
        <dbReference type="ChEBI" id="CHEBI:456216"/>
        <dbReference type="EC" id="2.7.1.12"/>
    </reaction>
</comment>
<dbReference type="InterPro" id="IPR027417">
    <property type="entry name" value="P-loop_NTPase"/>
</dbReference>
<evidence type="ECO:0000313" key="10">
    <source>
        <dbReference type="EMBL" id="MDQ4628410.1"/>
    </source>
</evidence>
<dbReference type="PANTHER" id="PTHR43442">
    <property type="entry name" value="GLUCONOKINASE-RELATED"/>
    <property type="match status" value="1"/>
</dbReference>
<protein>
    <recommendedName>
        <fullName evidence="3 9">Gluconokinase</fullName>
        <ecNumber evidence="3 9">2.7.1.12</ecNumber>
    </recommendedName>
</protein>
<dbReference type="NCBIfam" id="TIGR01313">
    <property type="entry name" value="therm_gnt_kin"/>
    <property type="match status" value="1"/>
</dbReference>
<keyword evidence="4 9" id="KW-0808">Transferase</keyword>
<evidence type="ECO:0000256" key="1">
    <source>
        <dbReference type="ARBA" id="ARBA00004761"/>
    </source>
</evidence>
<comment type="pathway">
    <text evidence="1">Carbohydrate acid metabolism.</text>
</comment>
<evidence type="ECO:0000256" key="9">
    <source>
        <dbReference type="RuleBase" id="RU363066"/>
    </source>
</evidence>
<gene>
    <name evidence="10" type="ORF">RB624_21220</name>
</gene>
<dbReference type="Gene3D" id="3.40.50.300">
    <property type="entry name" value="P-loop containing nucleotide triphosphate hydrolases"/>
    <property type="match status" value="1"/>
</dbReference>
<sequence>MRTGAPARWVVMGVSGCGKSAVGSLLASALGVPYVEGDDVHSPENVAKMAAGIPLDDADRAGWLAALRERIATASAQGDGLVVSCSALKRAYRDVLREGDPALRFVHLDGPRAVLESRLQRPGHFMPASLLDSQLATLQPLQADEAGIVLDIRQPLAVLLGQILQTP</sequence>
<keyword evidence="11" id="KW-1185">Reference proteome</keyword>